<dbReference type="Pfam" id="PF00196">
    <property type="entry name" value="GerE"/>
    <property type="match status" value="1"/>
</dbReference>
<dbReference type="Gene3D" id="1.10.10.10">
    <property type="entry name" value="Winged helix-like DNA-binding domain superfamily/Winged helix DNA-binding domain"/>
    <property type="match status" value="1"/>
</dbReference>
<dbReference type="GO" id="GO:0003677">
    <property type="term" value="F:DNA binding"/>
    <property type="evidence" value="ECO:0007669"/>
    <property type="project" value="UniProtKB-KW"/>
</dbReference>
<dbReference type="OrthoDB" id="6505015at2"/>
<proteinExistence type="predicted"/>
<reference evidence="3 4" key="1">
    <citation type="submission" date="2018-07" db="EMBL/GenBank/DDBJ databases">
        <title>Genomic Encyclopedia of Type Strains, Phase IV (KMG-IV): sequencing the most valuable type-strain genomes for metagenomic binning, comparative biology and taxonomic classification.</title>
        <authorList>
            <person name="Goeker M."/>
        </authorList>
    </citation>
    <scope>NUCLEOTIDE SEQUENCE [LARGE SCALE GENOMIC DNA]</scope>
    <source>
        <strain evidence="3 4">DSM 103736</strain>
    </source>
</reference>
<sequence length="182" mass="20829">MIKKIYVTTEDEYLLDGIHAVLKQGGFDVSVEVIRLPLSELKNELEMKNALATLRLDELNAYSRERLFVVDKNIRELLCSFAIAKNVLMVQDNLSCQDFMDVLAQGEESHVLARQAEGHYFLTPGEKKVCHYLALQLRQGAIATMMGVSTQTVSQYKKNAMRKLQCDTNVEFINKIQVLYYF</sequence>
<dbReference type="SUPFAM" id="SSF46894">
    <property type="entry name" value="C-terminal effector domain of the bipartite response regulators"/>
    <property type="match status" value="1"/>
</dbReference>
<evidence type="ECO:0000313" key="3">
    <source>
        <dbReference type="EMBL" id="RDK83017.1"/>
    </source>
</evidence>
<dbReference type="AlphaFoldDB" id="A0A370Q3U6"/>
<dbReference type="RefSeq" id="WP_115460525.1">
    <property type="nucleotide sequence ID" value="NZ_QRAP01000020.1"/>
</dbReference>
<organism evidence="3 4">
    <name type="scientific">Enterobacillus tribolii</name>
    <dbReference type="NCBI Taxonomy" id="1487935"/>
    <lineage>
        <taxon>Bacteria</taxon>
        <taxon>Pseudomonadati</taxon>
        <taxon>Pseudomonadota</taxon>
        <taxon>Gammaproteobacteria</taxon>
        <taxon>Enterobacterales</taxon>
        <taxon>Hafniaceae</taxon>
        <taxon>Enterobacillus</taxon>
    </lineage>
</organism>
<dbReference type="Proteomes" id="UP000254848">
    <property type="component" value="Unassembled WGS sequence"/>
</dbReference>
<name>A0A370Q3U6_9GAMM</name>
<comment type="caution">
    <text evidence="3">The sequence shown here is derived from an EMBL/GenBank/DDBJ whole genome shotgun (WGS) entry which is preliminary data.</text>
</comment>
<evidence type="ECO:0000313" key="4">
    <source>
        <dbReference type="Proteomes" id="UP000254848"/>
    </source>
</evidence>
<evidence type="ECO:0000259" key="2">
    <source>
        <dbReference type="SMART" id="SM00421"/>
    </source>
</evidence>
<dbReference type="InterPro" id="IPR000792">
    <property type="entry name" value="Tscrpt_reg_LuxR_C"/>
</dbReference>
<dbReference type="GO" id="GO:0006355">
    <property type="term" value="P:regulation of DNA-templated transcription"/>
    <property type="evidence" value="ECO:0007669"/>
    <property type="project" value="InterPro"/>
</dbReference>
<feature type="domain" description="HTH luxR-type" evidence="2">
    <location>
        <begin position="119"/>
        <end position="176"/>
    </location>
</feature>
<evidence type="ECO:0000256" key="1">
    <source>
        <dbReference type="ARBA" id="ARBA00023125"/>
    </source>
</evidence>
<gene>
    <name evidence="3" type="ORF">C8D90_1203</name>
</gene>
<dbReference type="InterPro" id="IPR036388">
    <property type="entry name" value="WH-like_DNA-bd_sf"/>
</dbReference>
<keyword evidence="4" id="KW-1185">Reference proteome</keyword>
<dbReference type="SMART" id="SM00421">
    <property type="entry name" value="HTH_LUXR"/>
    <property type="match status" value="1"/>
</dbReference>
<dbReference type="EMBL" id="QRAP01000020">
    <property type="protein sequence ID" value="RDK83017.1"/>
    <property type="molecule type" value="Genomic_DNA"/>
</dbReference>
<dbReference type="InterPro" id="IPR016032">
    <property type="entry name" value="Sig_transdc_resp-reg_C-effctor"/>
</dbReference>
<accession>A0A370Q3U6</accession>
<keyword evidence="1" id="KW-0238">DNA-binding</keyword>
<protein>
    <submittedName>
        <fullName evidence="3">Regulatory LuxR family protein</fullName>
    </submittedName>
</protein>